<dbReference type="Proteomes" id="UP000265882">
    <property type="component" value="Unassembled WGS sequence"/>
</dbReference>
<dbReference type="SUPFAM" id="SSF52540">
    <property type="entry name" value="P-loop containing nucleoside triphosphate hydrolases"/>
    <property type="match status" value="1"/>
</dbReference>
<comment type="caution">
    <text evidence="3">The sequence shown here is derived from an EMBL/GenBank/DDBJ whole genome shotgun (WGS) entry which is preliminary data.</text>
</comment>
<dbReference type="Pfam" id="PF13304">
    <property type="entry name" value="AAA_21"/>
    <property type="match status" value="1"/>
</dbReference>
<dbReference type="AlphaFoldDB" id="A0A3A4NV93"/>
<dbReference type="PANTHER" id="PTHR43581:SF4">
    <property type="entry name" value="ATP_GTP PHOSPHATASE"/>
    <property type="match status" value="1"/>
</dbReference>
<name>A0A3A4NV93_ABYX5</name>
<dbReference type="PANTHER" id="PTHR43581">
    <property type="entry name" value="ATP/GTP PHOSPHATASE"/>
    <property type="match status" value="1"/>
</dbReference>
<dbReference type="InterPro" id="IPR051396">
    <property type="entry name" value="Bact_Antivir_Def_Nuclease"/>
</dbReference>
<dbReference type="PIRSF" id="PIRSF029347">
    <property type="entry name" value="RecF"/>
    <property type="match status" value="1"/>
</dbReference>
<evidence type="ECO:0000313" key="4">
    <source>
        <dbReference type="Proteomes" id="UP000265882"/>
    </source>
</evidence>
<dbReference type="EMBL" id="QZKU01000036">
    <property type="protein sequence ID" value="RJP24373.1"/>
    <property type="molecule type" value="Genomic_DNA"/>
</dbReference>
<evidence type="ECO:0000313" key="3">
    <source>
        <dbReference type="EMBL" id="RJP24373.1"/>
    </source>
</evidence>
<reference evidence="3 4" key="1">
    <citation type="journal article" date="2017" name="ISME J.">
        <title>Energy and carbon metabolisms in a deep terrestrial subsurface fluid microbial community.</title>
        <authorList>
            <person name="Momper L."/>
            <person name="Jungbluth S.P."/>
            <person name="Lee M.D."/>
            <person name="Amend J.P."/>
        </authorList>
    </citation>
    <scope>NUCLEOTIDE SEQUENCE [LARGE SCALE GENOMIC DNA]</scope>
    <source>
        <strain evidence="3">SURF_5</strain>
    </source>
</reference>
<dbReference type="GO" id="GO:0005524">
    <property type="term" value="F:ATP binding"/>
    <property type="evidence" value="ECO:0007669"/>
    <property type="project" value="InterPro"/>
</dbReference>
<feature type="domain" description="ATPase AAA-type core" evidence="2">
    <location>
        <begin position="234"/>
        <end position="325"/>
    </location>
</feature>
<protein>
    <submittedName>
        <fullName evidence="3">Uncharacterized protein</fullName>
    </submittedName>
</protein>
<feature type="domain" description="Endonuclease GajA/Old nuclease/RecF-like AAA" evidence="1">
    <location>
        <begin position="6"/>
        <end position="52"/>
    </location>
</feature>
<dbReference type="InterPro" id="IPR014555">
    <property type="entry name" value="RecF-like"/>
</dbReference>
<dbReference type="InterPro" id="IPR041685">
    <property type="entry name" value="AAA_GajA/Old/RecF-like"/>
</dbReference>
<dbReference type="Pfam" id="PF13175">
    <property type="entry name" value="AAA_15"/>
    <property type="match status" value="1"/>
</dbReference>
<gene>
    <name evidence="3" type="ORF">C4520_04205</name>
</gene>
<proteinExistence type="predicted"/>
<accession>A0A3A4NV93</accession>
<dbReference type="InterPro" id="IPR027417">
    <property type="entry name" value="P-loop_NTPase"/>
</dbReference>
<dbReference type="InterPro" id="IPR003959">
    <property type="entry name" value="ATPase_AAA_core"/>
</dbReference>
<dbReference type="GO" id="GO:0016887">
    <property type="term" value="F:ATP hydrolysis activity"/>
    <property type="evidence" value="ECO:0007669"/>
    <property type="project" value="InterPro"/>
</dbReference>
<sequence>MASPIKLENLEIRQFRTFDHLVVERLGQVNLFVGKNNVGKSTILEALWLYANLGSPRILREILQAHDEAIEYPQGECGIRGGGEPSVCSLFHDRPKIGQFDSTIEIGPINAPDSSLRITIARVHRKKAAAEQSVSSAEGPTEFHDLYEEDIPALIVKIGSLQRMMMLDEDFEVHARRWELQPRSMLELTINSVFVGPNGLAPREMENLWRQVVLTELERDVIDSMRIISPEVDDFAVLSTNSSGYPTVRLKTERSATPVPLRSLGDGMNRLFGIGMALVNSQNGILLVDEIENGLHFSILPSLWKYILKVARRLNVQVFASSHSYECIKAFYAAAREDTSIDGVLNRVEFVNDEYRSAVFDEDRLNTVLGENIEIR</sequence>
<evidence type="ECO:0000259" key="1">
    <source>
        <dbReference type="Pfam" id="PF13175"/>
    </source>
</evidence>
<dbReference type="Gene3D" id="3.40.50.300">
    <property type="entry name" value="P-loop containing nucleotide triphosphate hydrolases"/>
    <property type="match status" value="2"/>
</dbReference>
<evidence type="ECO:0000259" key="2">
    <source>
        <dbReference type="Pfam" id="PF13304"/>
    </source>
</evidence>
<organism evidence="3 4">
    <name type="scientific">Abyssobacteria bacterium (strain SURF_5)</name>
    <dbReference type="NCBI Taxonomy" id="2093360"/>
    <lineage>
        <taxon>Bacteria</taxon>
        <taxon>Pseudomonadati</taxon>
        <taxon>Candidatus Hydrogenedentota</taxon>
        <taxon>Candidatus Abyssobacteria</taxon>
    </lineage>
</organism>